<feature type="transmembrane region" description="Helical" evidence="1">
    <location>
        <begin position="109"/>
        <end position="130"/>
    </location>
</feature>
<reference evidence="3" key="1">
    <citation type="submission" date="2017-01" db="EMBL/GenBank/DDBJ databases">
        <authorList>
            <person name="Varghese N."/>
            <person name="Submissions S."/>
        </authorList>
    </citation>
    <scope>NUCLEOTIDE SEQUENCE [LARGE SCALE GENOMIC DNA]</scope>
    <source>
        <strain evidence="3">DSM 18714</strain>
    </source>
</reference>
<keyword evidence="3" id="KW-1185">Reference proteome</keyword>
<feature type="transmembrane region" description="Helical" evidence="1">
    <location>
        <begin position="52"/>
        <end position="72"/>
    </location>
</feature>
<dbReference type="Proteomes" id="UP000186098">
    <property type="component" value="Unassembled WGS sequence"/>
</dbReference>
<dbReference type="EMBL" id="FTOM01000004">
    <property type="protein sequence ID" value="SIS76529.1"/>
    <property type="molecule type" value="Genomic_DNA"/>
</dbReference>
<gene>
    <name evidence="2" type="ORF">SAMN05421795_10434</name>
</gene>
<dbReference type="STRING" id="407234.SAMN05421795_10434"/>
<sequence>MKYGKINIAAGLLFLAAFMAYGFLLIYLRDFAPNKEQWIAEYTTGTHFEARLAHVHGNLFALLNVLVGYLLLKLPVAPGAAKGVSWLTLGGMLMPLGIVAEIVLAAPPIFVLVGAISMVVAMAWLGVSVLRMRTEQA</sequence>
<evidence type="ECO:0000313" key="3">
    <source>
        <dbReference type="Proteomes" id="UP000186098"/>
    </source>
</evidence>
<dbReference type="OrthoDB" id="1467433at2"/>
<dbReference type="AlphaFoldDB" id="A0A1N7LRZ3"/>
<keyword evidence="1" id="KW-0812">Transmembrane</keyword>
<accession>A0A1N7LRZ3</accession>
<evidence type="ECO:0000313" key="2">
    <source>
        <dbReference type="EMBL" id="SIS76529.1"/>
    </source>
</evidence>
<feature type="transmembrane region" description="Helical" evidence="1">
    <location>
        <begin position="7"/>
        <end position="28"/>
    </location>
</feature>
<protein>
    <submittedName>
        <fullName evidence="2">Uncharacterized protein</fullName>
    </submittedName>
</protein>
<organism evidence="2 3">
    <name type="scientific">Phaeovulum vinaykumarii</name>
    <dbReference type="NCBI Taxonomy" id="407234"/>
    <lineage>
        <taxon>Bacteria</taxon>
        <taxon>Pseudomonadati</taxon>
        <taxon>Pseudomonadota</taxon>
        <taxon>Alphaproteobacteria</taxon>
        <taxon>Rhodobacterales</taxon>
        <taxon>Paracoccaceae</taxon>
        <taxon>Phaeovulum</taxon>
    </lineage>
</organism>
<dbReference type="RefSeq" id="WP_076365547.1">
    <property type="nucleotide sequence ID" value="NZ_FTOM01000004.1"/>
</dbReference>
<name>A0A1N7LRZ3_9RHOB</name>
<keyword evidence="1" id="KW-0472">Membrane</keyword>
<proteinExistence type="predicted"/>
<keyword evidence="1" id="KW-1133">Transmembrane helix</keyword>
<evidence type="ECO:0000256" key="1">
    <source>
        <dbReference type="SAM" id="Phobius"/>
    </source>
</evidence>
<feature type="transmembrane region" description="Helical" evidence="1">
    <location>
        <begin position="84"/>
        <end position="103"/>
    </location>
</feature>